<feature type="non-terminal residue" evidence="5">
    <location>
        <position position="95"/>
    </location>
</feature>
<comment type="caution">
    <text evidence="5">The sequence shown here is derived from an EMBL/GenBank/DDBJ whole genome shotgun (WGS) entry which is preliminary data.</text>
</comment>
<keyword evidence="6" id="KW-1185">Reference proteome</keyword>
<evidence type="ECO:0008006" key="7">
    <source>
        <dbReference type="Google" id="ProtNLM"/>
    </source>
</evidence>
<dbReference type="AlphaFoldDB" id="A0AAV5TJ53"/>
<dbReference type="GO" id="GO:0009986">
    <property type="term" value="C:cell surface"/>
    <property type="evidence" value="ECO:0007669"/>
    <property type="project" value="InterPro"/>
</dbReference>
<organism evidence="5 6">
    <name type="scientific">Pristionchus entomophagus</name>
    <dbReference type="NCBI Taxonomy" id="358040"/>
    <lineage>
        <taxon>Eukaryota</taxon>
        <taxon>Metazoa</taxon>
        <taxon>Ecdysozoa</taxon>
        <taxon>Nematoda</taxon>
        <taxon>Chromadorea</taxon>
        <taxon>Rhabditida</taxon>
        <taxon>Rhabditina</taxon>
        <taxon>Diplogasteromorpha</taxon>
        <taxon>Diplogasteroidea</taxon>
        <taxon>Neodiplogasteridae</taxon>
        <taxon>Pristionchus</taxon>
    </lineage>
</organism>
<proteinExistence type="inferred from homology"/>
<dbReference type="InterPro" id="IPR001534">
    <property type="entry name" value="Transthyretin-like"/>
</dbReference>
<dbReference type="PANTHER" id="PTHR21700">
    <property type="entry name" value="TRANSTHYRETIN-LIKE FAMILY PROTEIN-RELATED"/>
    <property type="match status" value="1"/>
</dbReference>
<dbReference type="Gene3D" id="2.60.40.3330">
    <property type="match status" value="1"/>
</dbReference>
<evidence type="ECO:0000313" key="5">
    <source>
        <dbReference type="EMBL" id="GMS94350.1"/>
    </source>
</evidence>
<sequence>RTQSVAVRGKLMCNDKPAGHVKIKMYDEDSRKLLYDDLLDSGESTADGSFSLAGTDNEITRLDPKINIYHDCDDGITPCQRRISVFVPSKYVTKG</sequence>
<keyword evidence="3" id="KW-0964">Secreted</keyword>
<dbReference type="Proteomes" id="UP001432027">
    <property type="component" value="Unassembled WGS sequence"/>
</dbReference>
<dbReference type="EMBL" id="BTSX01000004">
    <property type="protein sequence ID" value="GMS94350.1"/>
    <property type="molecule type" value="Genomic_DNA"/>
</dbReference>
<accession>A0AAV5TJ53</accession>
<reference evidence="5" key="1">
    <citation type="submission" date="2023-10" db="EMBL/GenBank/DDBJ databases">
        <title>Genome assembly of Pristionchus species.</title>
        <authorList>
            <person name="Yoshida K."/>
            <person name="Sommer R.J."/>
        </authorList>
    </citation>
    <scope>NUCLEOTIDE SEQUENCE</scope>
    <source>
        <strain evidence="5">RS0144</strain>
    </source>
</reference>
<dbReference type="GO" id="GO:0005576">
    <property type="term" value="C:extracellular region"/>
    <property type="evidence" value="ECO:0007669"/>
    <property type="project" value="UniProtKB-SubCell"/>
</dbReference>
<dbReference type="InterPro" id="IPR038479">
    <property type="entry name" value="Transthyretin-like_sf"/>
</dbReference>
<keyword evidence="4" id="KW-0732">Signal</keyword>
<comment type="subcellular location">
    <subcellularLocation>
        <location evidence="1">Secreted</location>
    </subcellularLocation>
</comment>
<protein>
    <recommendedName>
        <fullName evidence="7">Transthyretin-like family protein</fullName>
    </recommendedName>
</protein>
<evidence type="ECO:0000256" key="4">
    <source>
        <dbReference type="ARBA" id="ARBA00022729"/>
    </source>
</evidence>
<name>A0AAV5TJ53_9BILA</name>
<evidence type="ECO:0000256" key="3">
    <source>
        <dbReference type="ARBA" id="ARBA00022525"/>
    </source>
</evidence>
<dbReference type="PANTHER" id="PTHR21700:SF3">
    <property type="entry name" value="TRANSTHYRETIN-LIKE PROTEIN 5"/>
    <property type="match status" value="1"/>
</dbReference>
<evidence type="ECO:0000256" key="2">
    <source>
        <dbReference type="ARBA" id="ARBA00010112"/>
    </source>
</evidence>
<feature type="non-terminal residue" evidence="5">
    <location>
        <position position="1"/>
    </location>
</feature>
<gene>
    <name evidence="5" type="ORF">PENTCL1PPCAC_16525</name>
</gene>
<dbReference type="Pfam" id="PF01060">
    <property type="entry name" value="TTR-52"/>
    <property type="match status" value="1"/>
</dbReference>
<comment type="similarity">
    <text evidence="2">Belongs to the nematode transthyretin-like family.</text>
</comment>
<evidence type="ECO:0000256" key="1">
    <source>
        <dbReference type="ARBA" id="ARBA00004613"/>
    </source>
</evidence>
<evidence type="ECO:0000313" key="6">
    <source>
        <dbReference type="Proteomes" id="UP001432027"/>
    </source>
</evidence>